<proteinExistence type="predicted"/>
<protein>
    <submittedName>
        <fullName evidence="2">Uncharacterized protein</fullName>
    </submittedName>
</protein>
<feature type="region of interest" description="Disordered" evidence="1">
    <location>
        <begin position="1"/>
        <end position="20"/>
    </location>
</feature>
<dbReference type="EMBL" id="DUZY01000002">
    <property type="protein sequence ID" value="DAD26210.1"/>
    <property type="molecule type" value="Genomic_DNA"/>
</dbReference>
<reference evidence="2 3" key="1">
    <citation type="journal article" date="2020" name="Mol. Biol. Evol.">
        <title>Distinct Expression and Methylation Patterns for Genes with Different Fates following a Single Whole-Genome Duplication in Flowering Plants.</title>
        <authorList>
            <person name="Shi T."/>
            <person name="Rahmani R.S."/>
            <person name="Gugger P.F."/>
            <person name="Wang M."/>
            <person name="Li H."/>
            <person name="Zhang Y."/>
            <person name="Li Z."/>
            <person name="Wang Q."/>
            <person name="Van de Peer Y."/>
            <person name="Marchal K."/>
            <person name="Chen J."/>
        </authorList>
    </citation>
    <scope>NUCLEOTIDE SEQUENCE [LARGE SCALE GENOMIC DNA]</scope>
    <source>
        <tissue evidence="2">Leaf</tissue>
    </source>
</reference>
<sequence>MRVPSPQKHLHRAQMLDSIP</sequence>
<evidence type="ECO:0000313" key="3">
    <source>
        <dbReference type="Proteomes" id="UP000607653"/>
    </source>
</evidence>
<dbReference type="Proteomes" id="UP000607653">
    <property type="component" value="Unassembled WGS sequence"/>
</dbReference>
<keyword evidence="3" id="KW-1185">Reference proteome</keyword>
<organism evidence="2 3">
    <name type="scientific">Nelumbo nucifera</name>
    <name type="common">Sacred lotus</name>
    <dbReference type="NCBI Taxonomy" id="4432"/>
    <lineage>
        <taxon>Eukaryota</taxon>
        <taxon>Viridiplantae</taxon>
        <taxon>Streptophyta</taxon>
        <taxon>Embryophyta</taxon>
        <taxon>Tracheophyta</taxon>
        <taxon>Spermatophyta</taxon>
        <taxon>Magnoliopsida</taxon>
        <taxon>Proteales</taxon>
        <taxon>Nelumbonaceae</taxon>
        <taxon>Nelumbo</taxon>
    </lineage>
</organism>
<name>A0A822Y0S4_NELNU</name>
<gene>
    <name evidence="2" type="ORF">HUJ06_027678</name>
</gene>
<evidence type="ECO:0000256" key="1">
    <source>
        <dbReference type="SAM" id="MobiDB-lite"/>
    </source>
</evidence>
<evidence type="ECO:0000313" key="2">
    <source>
        <dbReference type="EMBL" id="DAD26210.1"/>
    </source>
</evidence>
<comment type="caution">
    <text evidence="2">The sequence shown here is derived from an EMBL/GenBank/DDBJ whole genome shotgun (WGS) entry which is preliminary data.</text>
</comment>
<accession>A0A822Y0S4</accession>
<dbReference type="AlphaFoldDB" id="A0A822Y0S4"/>